<dbReference type="SUPFAM" id="SSF55797">
    <property type="entry name" value="PR-1-like"/>
    <property type="match status" value="1"/>
</dbReference>
<dbReference type="FunFam" id="3.40.33.10:FF:000010">
    <property type="entry name" value="Predicted protein"/>
    <property type="match status" value="1"/>
</dbReference>
<feature type="non-terminal residue" evidence="4">
    <location>
        <position position="1"/>
    </location>
</feature>
<dbReference type="InterPro" id="IPR035940">
    <property type="entry name" value="CAP_sf"/>
</dbReference>
<sequence>IILPTMRFSTSATLSAALLATSVTAQAPVLVDVQSLLPAAGTPAIFDKTTIIRSTSILTTTVKLTSSTGLANSTISRTSSTRSSSSRTASATSITSPTSIPGITADQQNAVNLHNEARKLVGCSPLTWDAGLANDAQVYAKTLASIDKLQHDANRGNEGENLYYQYGSGSLPYAAATTWWLNEKQYYTGQAIPLASSNGKQFSDYGHYTQCVWKTTTKVGMATAQSASGKTYVVARYSPAGNIVGQKPY</sequence>
<evidence type="ECO:0000256" key="1">
    <source>
        <dbReference type="SAM" id="MobiDB-lite"/>
    </source>
</evidence>
<accession>A0A9W4RIG7</accession>
<dbReference type="CDD" id="cd05382">
    <property type="entry name" value="CAP_GAPR1-like"/>
    <property type="match status" value="1"/>
</dbReference>
<dbReference type="InterPro" id="IPR034113">
    <property type="entry name" value="SCP_GAPR1-like"/>
</dbReference>
<comment type="caution">
    <text evidence="4">The sequence shown here is derived from an EMBL/GenBank/DDBJ whole genome shotgun (WGS) entry which is preliminary data.</text>
</comment>
<dbReference type="Gene3D" id="3.40.33.10">
    <property type="entry name" value="CAP"/>
    <property type="match status" value="1"/>
</dbReference>
<dbReference type="InterPro" id="IPR001283">
    <property type="entry name" value="CRISP-related"/>
</dbReference>
<dbReference type="InterPro" id="IPR014044">
    <property type="entry name" value="CAP_dom"/>
</dbReference>
<reference evidence="4" key="1">
    <citation type="submission" date="2022-08" db="EMBL/GenBank/DDBJ databases">
        <authorList>
            <person name="Giroux E."/>
            <person name="Giroux E."/>
        </authorList>
    </citation>
    <scope>NUCLEOTIDE SEQUENCE</scope>
    <source>
        <strain evidence="4">H1091258</strain>
    </source>
</reference>
<dbReference type="AlphaFoldDB" id="A0A9W4RIG7"/>
<protein>
    <recommendedName>
        <fullName evidence="3">SCP domain-containing protein</fullName>
    </recommendedName>
</protein>
<keyword evidence="2" id="KW-0732">Signal</keyword>
<dbReference type="SMART" id="SM00198">
    <property type="entry name" value="SCP"/>
    <property type="match status" value="1"/>
</dbReference>
<gene>
    <name evidence="4" type="ORF">CGXH109_LOCUS7991</name>
</gene>
<dbReference type="PANTHER" id="PTHR10334">
    <property type="entry name" value="CYSTEINE-RICH SECRETORY PROTEIN-RELATED"/>
    <property type="match status" value="1"/>
</dbReference>
<evidence type="ECO:0000259" key="3">
    <source>
        <dbReference type="SMART" id="SM00198"/>
    </source>
</evidence>
<dbReference type="PRINTS" id="PR00837">
    <property type="entry name" value="V5TPXLIKE"/>
</dbReference>
<feature type="chain" id="PRO_5040954353" description="SCP domain-containing protein" evidence="2">
    <location>
        <begin position="26"/>
        <end position="249"/>
    </location>
</feature>
<dbReference type="EMBL" id="CAMGZC010000029">
    <property type="protein sequence ID" value="CAI0641811.1"/>
    <property type="molecule type" value="Genomic_DNA"/>
</dbReference>
<dbReference type="Pfam" id="PF00188">
    <property type="entry name" value="CAP"/>
    <property type="match status" value="1"/>
</dbReference>
<keyword evidence="5" id="KW-1185">Reference proteome</keyword>
<feature type="signal peptide" evidence="2">
    <location>
        <begin position="1"/>
        <end position="25"/>
    </location>
</feature>
<organism evidence="4 5">
    <name type="scientific">Colletotrichum noveboracense</name>
    <dbReference type="NCBI Taxonomy" id="2664923"/>
    <lineage>
        <taxon>Eukaryota</taxon>
        <taxon>Fungi</taxon>
        <taxon>Dikarya</taxon>
        <taxon>Ascomycota</taxon>
        <taxon>Pezizomycotina</taxon>
        <taxon>Sordariomycetes</taxon>
        <taxon>Hypocreomycetidae</taxon>
        <taxon>Glomerellales</taxon>
        <taxon>Glomerellaceae</taxon>
        <taxon>Colletotrichum</taxon>
        <taxon>Colletotrichum gloeosporioides species complex</taxon>
    </lineage>
</organism>
<evidence type="ECO:0000313" key="4">
    <source>
        <dbReference type="EMBL" id="CAI0641811.1"/>
    </source>
</evidence>
<feature type="region of interest" description="Disordered" evidence="1">
    <location>
        <begin position="73"/>
        <end position="101"/>
    </location>
</feature>
<name>A0A9W4RIG7_9PEZI</name>
<evidence type="ECO:0000313" key="5">
    <source>
        <dbReference type="Proteomes" id="UP001152533"/>
    </source>
</evidence>
<dbReference type="Proteomes" id="UP001152533">
    <property type="component" value="Unassembled WGS sequence"/>
</dbReference>
<feature type="domain" description="SCP" evidence="3">
    <location>
        <begin position="105"/>
        <end position="245"/>
    </location>
</feature>
<proteinExistence type="predicted"/>
<evidence type="ECO:0000256" key="2">
    <source>
        <dbReference type="SAM" id="SignalP"/>
    </source>
</evidence>